<evidence type="ECO:0000256" key="3">
    <source>
        <dbReference type="ARBA" id="ARBA00022786"/>
    </source>
</evidence>
<comment type="subunit">
    <text evidence="4">Part of a SCF (SKP1-cullin-F-box) protein ligase complex.</text>
</comment>
<dbReference type="Gene3D" id="3.30.710.10">
    <property type="entry name" value="Potassium Channel Kv1.1, Chain A"/>
    <property type="match status" value="1"/>
</dbReference>
<feature type="domain" description="SKP1 component POZ" evidence="6">
    <location>
        <begin position="9"/>
        <end position="68"/>
    </location>
</feature>
<evidence type="ECO:0000313" key="7">
    <source>
        <dbReference type="EMBL" id="KAG2655296.1"/>
    </source>
</evidence>
<dbReference type="InterPro" id="IPR001232">
    <property type="entry name" value="SKP1-like"/>
</dbReference>
<comment type="similarity">
    <text evidence="2 4">Belongs to the SKP1 family.</text>
</comment>
<comment type="caution">
    <text evidence="7">The sequence shown here is derived from an EMBL/GenBank/DDBJ whole genome shotgun (WGS) entry which is preliminary data.</text>
</comment>
<reference evidence="7" key="1">
    <citation type="submission" date="2020-05" db="EMBL/GenBank/DDBJ databases">
        <title>WGS assembly of Panicum virgatum.</title>
        <authorList>
            <person name="Lovell J.T."/>
            <person name="Jenkins J."/>
            <person name="Shu S."/>
            <person name="Juenger T.E."/>
            <person name="Schmutz J."/>
        </authorList>
    </citation>
    <scope>NUCLEOTIDE SEQUENCE</scope>
    <source>
        <strain evidence="7">AP13</strain>
    </source>
</reference>
<dbReference type="AlphaFoldDB" id="A0A8T0XBQ4"/>
<evidence type="ECO:0000256" key="4">
    <source>
        <dbReference type="PIRNR" id="PIRNR028729"/>
    </source>
</evidence>
<evidence type="ECO:0000259" key="6">
    <source>
        <dbReference type="Pfam" id="PF03931"/>
    </source>
</evidence>
<comment type="function">
    <text evidence="4">Involved in ubiquitination and subsequent proteasomal degradation of target proteins. Together with CUL1, RBX1 and a F-box protein, it forms a SCF E3 ubiquitin ligase complex. The functional specificity of this complex depends on the type of F-box protein. In the SCF complex, it serves as an adapter that links the F-box protein to CUL1.</text>
</comment>
<dbReference type="CDD" id="cd18322">
    <property type="entry name" value="BTB_POZ_SKP1"/>
    <property type="match status" value="1"/>
</dbReference>
<dbReference type="PANTHER" id="PTHR11165">
    <property type="entry name" value="SKP1"/>
    <property type="match status" value="1"/>
</dbReference>
<feature type="domain" description="SKP1 component dimerisation" evidence="5">
    <location>
        <begin position="119"/>
        <end position="166"/>
    </location>
</feature>
<dbReference type="SUPFAM" id="SSF81382">
    <property type="entry name" value="Skp1 dimerisation domain-like"/>
    <property type="match status" value="1"/>
</dbReference>
<comment type="pathway">
    <text evidence="1 4">Protein modification; protein ubiquitination.</text>
</comment>
<evidence type="ECO:0000256" key="1">
    <source>
        <dbReference type="ARBA" id="ARBA00004906"/>
    </source>
</evidence>
<dbReference type="InterPro" id="IPR011333">
    <property type="entry name" value="SKP1/BTB/POZ_sf"/>
</dbReference>
<evidence type="ECO:0000256" key="2">
    <source>
        <dbReference type="ARBA" id="ARBA00009993"/>
    </source>
</evidence>
<name>A0A8T0XBQ4_PANVG</name>
<dbReference type="Pfam" id="PF03931">
    <property type="entry name" value="Skp1_POZ"/>
    <property type="match status" value="1"/>
</dbReference>
<dbReference type="InterPro" id="IPR016072">
    <property type="entry name" value="Skp1_comp_dimer"/>
</dbReference>
<dbReference type="FunFam" id="3.30.710.10:FF:000026">
    <property type="entry name" value="E3 ubiquitin ligase complex SCF subunit"/>
    <property type="match status" value="1"/>
</dbReference>
<dbReference type="SUPFAM" id="SSF54695">
    <property type="entry name" value="POZ domain"/>
    <property type="match status" value="1"/>
</dbReference>
<dbReference type="PIRSF" id="PIRSF028729">
    <property type="entry name" value="E3_ubiquit_lig_SCF_Skp"/>
    <property type="match status" value="1"/>
</dbReference>
<accession>A0A8T0XBQ4</accession>
<proteinExistence type="inferred from homology"/>
<dbReference type="EMBL" id="CM029037">
    <property type="protein sequence ID" value="KAG2655296.1"/>
    <property type="molecule type" value="Genomic_DNA"/>
</dbReference>
<dbReference type="GO" id="GO:0016567">
    <property type="term" value="P:protein ubiquitination"/>
    <property type="evidence" value="ECO:0007669"/>
    <property type="project" value="UniProtKB-UniRule"/>
</dbReference>
<dbReference type="GO" id="GO:0009867">
    <property type="term" value="P:jasmonic acid mediated signaling pathway"/>
    <property type="evidence" value="ECO:0007669"/>
    <property type="project" value="UniProtKB-ARBA"/>
</dbReference>
<dbReference type="SMART" id="SM00512">
    <property type="entry name" value="Skp1"/>
    <property type="match status" value="1"/>
</dbReference>
<dbReference type="GO" id="GO:0006511">
    <property type="term" value="P:ubiquitin-dependent protein catabolic process"/>
    <property type="evidence" value="ECO:0007669"/>
    <property type="project" value="InterPro"/>
</dbReference>
<dbReference type="InterPro" id="IPR016897">
    <property type="entry name" value="SKP1"/>
</dbReference>
<evidence type="ECO:0000259" key="5">
    <source>
        <dbReference type="Pfam" id="PF01466"/>
    </source>
</evidence>
<sequence length="168" mass="18724">MASGEGKKKMITLRSSDNVEFEVEAAVAMESQTIRRMIEDNCADNSIPIPNINSKLLSIVIEYCTKHVHTTKLEDAAAPAPANTAISGEDLKKWDAELVKIDHATLIDLIEAANFLEIKGLLDLTCQAMADMIKGKSPEEIHKTFNIMNDLSPEEEEEIIWDIQWALE</sequence>
<dbReference type="InterPro" id="IPR036296">
    <property type="entry name" value="SKP1-like_dim_sf"/>
</dbReference>
<organism evidence="7 8">
    <name type="scientific">Panicum virgatum</name>
    <name type="common">Blackwell switchgrass</name>
    <dbReference type="NCBI Taxonomy" id="38727"/>
    <lineage>
        <taxon>Eukaryota</taxon>
        <taxon>Viridiplantae</taxon>
        <taxon>Streptophyta</taxon>
        <taxon>Embryophyta</taxon>
        <taxon>Tracheophyta</taxon>
        <taxon>Spermatophyta</taxon>
        <taxon>Magnoliopsida</taxon>
        <taxon>Liliopsida</taxon>
        <taxon>Poales</taxon>
        <taxon>Poaceae</taxon>
        <taxon>PACMAD clade</taxon>
        <taxon>Panicoideae</taxon>
        <taxon>Panicodae</taxon>
        <taxon>Paniceae</taxon>
        <taxon>Panicinae</taxon>
        <taxon>Panicum</taxon>
        <taxon>Panicum sect. Hiantes</taxon>
    </lineage>
</organism>
<evidence type="ECO:0000313" key="8">
    <source>
        <dbReference type="Proteomes" id="UP000823388"/>
    </source>
</evidence>
<gene>
    <name evidence="7" type="ORF">PVAP13_1KG002700</name>
</gene>
<dbReference type="Proteomes" id="UP000823388">
    <property type="component" value="Chromosome 1K"/>
</dbReference>
<keyword evidence="8" id="KW-1185">Reference proteome</keyword>
<keyword evidence="3 4" id="KW-0833">Ubl conjugation pathway</keyword>
<dbReference type="Pfam" id="PF01466">
    <property type="entry name" value="Skp1"/>
    <property type="match status" value="1"/>
</dbReference>
<dbReference type="InterPro" id="IPR016073">
    <property type="entry name" value="Skp1_comp_POZ"/>
</dbReference>
<protein>
    <recommendedName>
        <fullName evidence="4">SKP1-like protein</fullName>
    </recommendedName>
</protein>